<dbReference type="InterPro" id="IPR053209">
    <property type="entry name" value="Gramillin-biosynth_MTr"/>
</dbReference>
<name>A0A9D4U8F3_ADICA</name>
<dbReference type="Proteomes" id="UP000886520">
    <property type="component" value="Chromosome 21"/>
</dbReference>
<dbReference type="AlphaFoldDB" id="A0A9D4U8F3"/>
<comment type="caution">
    <text evidence="1">The sequence shown here is derived from an EMBL/GenBank/DDBJ whole genome shotgun (WGS) entry which is preliminary data.</text>
</comment>
<dbReference type="InterPro" id="IPR019734">
    <property type="entry name" value="TPR_rpt"/>
</dbReference>
<evidence type="ECO:0000313" key="1">
    <source>
        <dbReference type="EMBL" id="KAI5063409.1"/>
    </source>
</evidence>
<dbReference type="PANTHER" id="PTHR47643">
    <property type="entry name" value="TPR DOMAIN PROTEIN (AFU_ORTHOLOGUE AFUA_5G12710)"/>
    <property type="match status" value="1"/>
</dbReference>
<dbReference type="SUPFAM" id="SSF48452">
    <property type="entry name" value="TPR-like"/>
    <property type="match status" value="1"/>
</dbReference>
<gene>
    <name evidence="1" type="ORF">GOP47_0021956</name>
</gene>
<sequence>MDGDSSMELCRFLSTTSFSDDSQEALDSLHSFNKPGILAAHLQLQALVKTMPPEAKSMRAVLQHSLLQHDPFLKPASLAPAAFNPGLTSTTLADLRVGKWHQGKYLQGFLAVDAPLLLYVKFLVSIFEEKESDAAARLVMNDLFHNLTLQVPPPGSQVIIKEPCLIKDHFGRATYIWLPNPASLEVVAFYVKPDLALGRHVNGAVACRELGNMEHSQGKYAAAIAFYSRSVEIAQAEDAENKLLALSNRAESWLKLECFDKGLADAESALAIDASHAKSIFRKVRALWKMYRYQTAFKFMTEQMDLLPPAVSDRLQAVYKDAALLNEQSMLGNHDLSEFFQNGCEAKLASPLAEFVGPVRIGLSSTSGGRGLFLTSDVSAGDLLMVIDSFAAVKVSVGNWVCRSDDIQKVQPGLLAEVIRSCLATPRNLSKVYAMYEAQHPAKPAPNISLFKPIPDPLQSEENETEVPLLLDVSRLRAIIFAATDIESRLVDETDLMGGGFCLKGHESRDRASPDLHFTSATILLKNRIICMSMPKISAPNELERVRAVELYKVALELEKYIRLLKLADKETKWLRTAFAEAYATAYSSFFQPPAALPRVEDFVEAILETASGDLGVLKLVFCLSKKLLDRRCLDLINKHFKAYFGHQTSNVIEAVRLKERQGCRKVWWISLQMAKRSSCRPKYELQAKERISVTIEEPQLCAGEVACELVMDANACSQNINATNSSRPSTGGEVSNKAT</sequence>
<dbReference type="Gene3D" id="1.25.40.10">
    <property type="entry name" value="Tetratricopeptide repeat domain"/>
    <property type="match status" value="1"/>
</dbReference>
<dbReference type="PANTHER" id="PTHR47643:SF2">
    <property type="entry name" value="TPR DOMAIN PROTEIN (AFU_ORTHOLOGUE AFUA_5G12710)"/>
    <property type="match status" value="1"/>
</dbReference>
<dbReference type="OrthoDB" id="438641at2759"/>
<accession>A0A9D4U8F3</accession>
<dbReference type="EMBL" id="JABFUD020000021">
    <property type="protein sequence ID" value="KAI5063409.1"/>
    <property type="molecule type" value="Genomic_DNA"/>
</dbReference>
<dbReference type="InterPro" id="IPR011990">
    <property type="entry name" value="TPR-like_helical_dom_sf"/>
</dbReference>
<protein>
    <submittedName>
        <fullName evidence="1">Uncharacterized protein</fullName>
    </submittedName>
</protein>
<keyword evidence="2" id="KW-1185">Reference proteome</keyword>
<organism evidence="1 2">
    <name type="scientific">Adiantum capillus-veneris</name>
    <name type="common">Maidenhair fern</name>
    <dbReference type="NCBI Taxonomy" id="13818"/>
    <lineage>
        <taxon>Eukaryota</taxon>
        <taxon>Viridiplantae</taxon>
        <taxon>Streptophyta</taxon>
        <taxon>Embryophyta</taxon>
        <taxon>Tracheophyta</taxon>
        <taxon>Polypodiopsida</taxon>
        <taxon>Polypodiidae</taxon>
        <taxon>Polypodiales</taxon>
        <taxon>Pteridineae</taxon>
        <taxon>Pteridaceae</taxon>
        <taxon>Vittarioideae</taxon>
        <taxon>Adiantum</taxon>
    </lineage>
</organism>
<proteinExistence type="predicted"/>
<evidence type="ECO:0000313" key="2">
    <source>
        <dbReference type="Proteomes" id="UP000886520"/>
    </source>
</evidence>
<dbReference type="SMART" id="SM00028">
    <property type="entry name" value="TPR"/>
    <property type="match status" value="2"/>
</dbReference>
<reference evidence="1" key="1">
    <citation type="submission" date="2021-01" db="EMBL/GenBank/DDBJ databases">
        <title>Adiantum capillus-veneris genome.</title>
        <authorList>
            <person name="Fang Y."/>
            <person name="Liao Q."/>
        </authorList>
    </citation>
    <scope>NUCLEOTIDE SEQUENCE</scope>
    <source>
        <strain evidence="1">H3</strain>
        <tissue evidence="1">Leaf</tissue>
    </source>
</reference>